<dbReference type="InterPro" id="IPR011993">
    <property type="entry name" value="PH-like_dom_sf"/>
</dbReference>
<name>A0A401TAY5_CHIPU</name>
<dbReference type="AlphaFoldDB" id="A0A401TAY5"/>
<dbReference type="PANTHER" id="PTHR45818:SF1">
    <property type="entry name" value="GUANINE NUCLEOTIDE EXCHANGE FACTOR VAV3"/>
    <property type="match status" value="1"/>
</dbReference>
<protein>
    <submittedName>
        <fullName evidence="1">Uncharacterized protein</fullName>
    </submittedName>
</protein>
<sequence length="81" mass="9594">ELMKQTTDGQEKANLRLALDAMKDLAQYVNEVKRDNECLREINQFQHCIDNLNQPLTKYGRPKVDGEMRLMTLDKRTRQDR</sequence>
<evidence type="ECO:0000313" key="2">
    <source>
        <dbReference type="Proteomes" id="UP000287033"/>
    </source>
</evidence>
<proteinExistence type="predicted"/>
<dbReference type="PANTHER" id="PTHR45818">
    <property type="entry name" value="PROTEIN VAV"/>
    <property type="match status" value="1"/>
</dbReference>
<dbReference type="InterPro" id="IPR035899">
    <property type="entry name" value="DBL_dom_sf"/>
</dbReference>
<dbReference type="Proteomes" id="UP000287033">
    <property type="component" value="Unassembled WGS sequence"/>
</dbReference>
<comment type="caution">
    <text evidence="1">The sequence shown here is derived from an EMBL/GenBank/DDBJ whole genome shotgun (WGS) entry which is preliminary data.</text>
</comment>
<dbReference type="GO" id="GO:0016477">
    <property type="term" value="P:cell migration"/>
    <property type="evidence" value="ECO:0007669"/>
    <property type="project" value="TreeGrafter"/>
</dbReference>
<dbReference type="SUPFAM" id="SSF48065">
    <property type="entry name" value="DBL homology domain (DH-domain)"/>
    <property type="match status" value="1"/>
</dbReference>
<dbReference type="GO" id="GO:0005886">
    <property type="term" value="C:plasma membrane"/>
    <property type="evidence" value="ECO:0007669"/>
    <property type="project" value="TreeGrafter"/>
</dbReference>
<accession>A0A401TAY5</accession>
<keyword evidence="2" id="KW-1185">Reference proteome</keyword>
<feature type="non-terminal residue" evidence="1">
    <location>
        <position position="1"/>
    </location>
</feature>
<dbReference type="OMA" id="QFQHCID"/>
<dbReference type="GO" id="GO:0005737">
    <property type="term" value="C:cytoplasm"/>
    <property type="evidence" value="ECO:0007669"/>
    <property type="project" value="TreeGrafter"/>
</dbReference>
<dbReference type="Gene3D" id="1.20.900.10">
    <property type="entry name" value="Dbl homology (DH) domain"/>
    <property type="match status" value="1"/>
</dbReference>
<dbReference type="Gene3D" id="2.30.29.30">
    <property type="entry name" value="Pleckstrin-homology domain (PH domain)/Phosphotyrosine-binding domain (PTB)"/>
    <property type="match status" value="1"/>
</dbReference>
<dbReference type="EMBL" id="BEZZ01025902">
    <property type="protein sequence ID" value="GCC39836.1"/>
    <property type="molecule type" value="Genomic_DNA"/>
</dbReference>
<dbReference type="STRING" id="137246.A0A401TAY5"/>
<gene>
    <name evidence="1" type="ORF">chiPu_0023722</name>
</gene>
<evidence type="ECO:0000313" key="1">
    <source>
        <dbReference type="EMBL" id="GCC39836.1"/>
    </source>
</evidence>
<reference evidence="1 2" key="1">
    <citation type="journal article" date="2018" name="Nat. Ecol. Evol.">
        <title>Shark genomes provide insights into elasmobranch evolution and the origin of vertebrates.</title>
        <authorList>
            <person name="Hara Y"/>
            <person name="Yamaguchi K"/>
            <person name="Onimaru K"/>
            <person name="Kadota M"/>
            <person name="Koyanagi M"/>
            <person name="Keeley SD"/>
            <person name="Tatsumi K"/>
            <person name="Tanaka K"/>
            <person name="Motone F"/>
            <person name="Kageyama Y"/>
            <person name="Nozu R"/>
            <person name="Adachi N"/>
            <person name="Nishimura O"/>
            <person name="Nakagawa R"/>
            <person name="Tanegashima C"/>
            <person name="Kiyatake I"/>
            <person name="Matsumoto R"/>
            <person name="Murakumo K"/>
            <person name="Nishida K"/>
            <person name="Terakita A"/>
            <person name="Kuratani S"/>
            <person name="Sato K"/>
            <person name="Hyodo S Kuraku.S."/>
        </authorList>
    </citation>
    <scope>NUCLEOTIDE SEQUENCE [LARGE SCALE GENOMIC DNA]</scope>
</reference>
<dbReference type="GO" id="GO:0005085">
    <property type="term" value="F:guanyl-nucleotide exchange factor activity"/>
    <property type="evidence" value="ECO:0007669"/>
    <property type="project" value="TreeGrafter"/>
</dbReference>
<dbReference type="OrthoDB" id="5340910at2759"/>
<organism evidence="1 2">
    <name type="scientific">Chiloscyllium punctatum</name>
    <name type="common">Brownbanded bambooshark</name>
    <name type="synonym">Hemiscyllium punctatum</name>
    <dbReference type="NCBI Taxonomy" id="137246"/>
    <lineage>
        <taxon>Eukaryota</taxon>
        <taxon>Metazoa</taxon>
        <taxon>Chordata</taxon>
        <taxon>Craniata</taxon>
        <taxon>Vertebrata</taxon>
        <taxon>Chondrichthyes</taxon>
        <taxon>Elasmobranchii</taxon>
        <taxon>Galeomorphii</taxon>
        <taxon>Galeoidea</taxon>
        <taxon>Orectolobiformes</taxon>
        <taxon>Hemiscylliidae</taxon>
        <taxon>Chiloscyllium</taxon>
    </lineage>
</organism>